<evidence type="ECO:0000313" key="1">
    <source>
        <dbReference type="EMBL" id="KAF9514244.1"/>
    </source>
</evidence>
<sequence length="54" mass="6164">MTICVALLYDMIVEYANICRCVWFVVTAPFHVFSWSHLAASGFCAFQWLTGSRT</sequence>
<protein>
    <submittedName>
        <fullName evidence="1">Uncharacterized protein</fullName>
    </submittedName>
</protein>
<accession>A0A9P6AYP8</accession>
<name>A0A9P6AYP8_9AGAM</name>
<reference evidence="1" key="1">
    <citation type="journal article" date="2020" name="Nat. Commun.">
        <title>Large-scale genome sequencing of mycorrhizal fungi provides insights into the early evolution of symbiotic traits.</title>
        <authorList>
            <person name="Miyauchi S."/>
            <person name="Kiss E."/>
            <person name="Kuo A."/>
            <person name="Drula E."/>
            <person name="Kohler A."/>
            <person name="Sanchez-Garcia M."/>
            <person name="Morin E."/>
            <person name="Andreopoulos B."/>
            <person name="Barry K.W."/>
            <person name="Bonito G."/>
            <person name="Buee M."/>
            <person name="Carver A."/>
            <person name="Chen C."/>
            <person name="Cichocki N."/>
            <person name="Clum A."/>
            <person name="Culley D."/>
            <person name="Crous P.W."/>
            <person name="Fauchery L."/>
            <person name="Girlanda M."/>
            <person name="Hayes R.D."/>
            <person name="Keri Z."/>
            <person name="LaButti K."/>
            <person name="Lipzen A."/>
            <person name="Lombard V."/>
            <person name="Magnuson J."/>
            <person name="Maillard F."/>
            <person name="Murat C."/>
            <person name="Nolan M."/>
            <person name="Ohm R.A."/>
            <person name="Pangilinan J."/>
            <person name="Pereira M.F."/>
            <person name="Perotto S."/>
            <person name="Peter M."/>
            <person name="Pfister S."/>
            <person name="Riley R."/>
            <person name="Sitrit Y."/>
            <person name="Stielow J.B."/>
            <person name="Szollosi G."/>
            <person name="Zifcakova L."/>
            <person name="Stursova M."/>
            <person name="Spatafora J.W."/>
            <person name="Tedersoo L."/>
            <person name="Vaario L.M."/>
            <person name="Yamada A."/>
            <person name="Yan M."/>
            <person name="Wang P."/>
            <person name="Xu J."/>
            <person name="Bruns T."/>
            <person name="Baldrian P."/>
            <person name="Vilgalys R."/>
            <person name="Dunand C."/>
            <person name="Henrissat B."/>
            <person name="Grigoriev I.V."/>
            <person name="Hibbett D."/>
            <person name="Nagy L.G."/>
            <person name="Martin F.M."/>
        </authorList>
    </citation>
    <scope>NUCLEOTIDE SEQUENCE</scope>
    <source>
        <strain evidence="1">UP504</strain>
    </source>
</reference>
<proteinExistence type="predicted"/>
<evidence type="ECO:0000313" key="2">
    <source>
        <dbReference type="Proteomes" id="UP000886523"/>
    </source>
</evidence>
<dbReference type="EMBL" id="MU128963">
    <property type="protein sequence ID" value="KAF9514244.1"/>
    <property type="molecule type" value="Genomic_DNA"/>
</dbReference>
<comment type="caution">
    <text evidence="1">The sequence shown here is derived from an EMBL/GenBank/DDBJ whole genome shotgun (WGS) entry which is preliminary data.</text>
</comment>
<dbReference type="Proteomes" id="UP000886523">
    <property type="component" value="Unassembled WGS sequence"/>
</dbReference>
<keyword evidence="2" id="KW-1185">Reference proteome</keyword>
<dbReference type="AlphaFoldDB" id="A0A9P6AYP8"/>
<gene>
    <name evidence="1" type="ORF">BS47DRAFT_1343394</name>
</gene>
<organism evidence="1 2">
    <name type="scientific">Hydnum rufescens UP504</name>
    <dbReference type="NCBI Taxonomy" id="1448309"/>
    <lineage>
        <taxon>Eukaryota</taxon>
        <taxon>Fungi</taxon>
        <taxon>Dikarya</taxon>
        <taxon>Basidiomycota</taxon>
        <taxon>Agaricomycotina</taxon>
        <taxon>Agaricomycetes</taxon>
        <taxon>Cantharellales</taxon>
        <taxon>Hydnaceae</taxon>
        <taxon>Hydnum</taxon>
    </lineage>
</organism>